<evidence type="ECO:0000256" key="3">
    <source>
        <dbReference type="ARBA" id="ARBA00022989"/>
    </source>
</evidence>
<dbReference type="STRING" id="34475.A0A4Y9Y5R3"/>
<evidence type="ECO:0000313" key="8">
    <source>
        <dbReference type="EMBL" id="TFY57844.1"/>
    </source>
</evidence>
<evidence type="ECO:0000259" key="7">
    <source>
        <dbReference type="Pfam" id="PF20684"/>
    </source>
</evidence>
<dbReference type="GO" id="GO:0016020">
    <property type="term" value="C:membrane"/>
    <property type="evidence" value="ECO:0007669"/>
    <property type="project" value="UniProtKB-SubCell"/>
</dbReference>
<feature type="domain" description="Rhodopsin" evidence="7">
    <location>
        <begin position="145"/>
        <end position="202"/>
    </location>
</feature>
<proteinExistence type="inferred from homology"/>
<evidence type="ECO:0000313" key="9">
    <source>
        <dbReference type="Proteomes" id="UP000298390"/>
    </source>
</evidence>
<evidence type="ECO:0000256" key="5">
    <source>
        <dbReference type="ARBA" id="ARBA00038359"/>
    </source>
</evidence>
<protein>
    <recommendedName>
        <fullName evidence="7">Rhodopsin domain-containing protein</fullName>
    </recommendedName>
</protein>
<comment type="subcellular location">
    <subcellularLocation>
        <location evidence="1">Membrane</location>
        <topology evidence="1">Multi-pass membrane protein</topology>
    </subcellularLocation>
</comment>
<evidence type="ECO:0000256" key="1">
    <source>
        <dbReference type="ARBA" id="ARBA00004141"/>
    </source>
</evidence>
<feature type="transmembrane region" description="Helical" evidence="6">
    <location>
        <begin position="219"/>
        <end position="239"/>
    </location>
</feature>
<dbReference type="InterPro" id="IPR049326">
    <property type="entry name" value="Rhodopsin_dom_fungi"/>
</dbReference>
<dbReference type="InterPro" id="IPR052337">
    <property type="entry name" value="SAT4-like"/>
</dbReference>
<dbReference type="AlphaFoldDB" id="A0A4Y9Y5R3"/>
<name>A0A4Y9Y5R3_9APHY</name>
<keyword evidence="2 6" id="KW-0812">Transmembrane</keyword>
<dbReference type="Proteomes" id="UP000298390">
    <property type="component" value="Unassembled WGS sequence"/>
</dbReference>
<keyword evidence="4 6" id="KW-0472">Membrane</keyword>
<comment type="similarity">
    <text evidence="5">Belongs to the SAT4 family.</text>
</comment>
<organism evidence="8 9">
    <name type="scientific">Rhodofomes roseus</name>
    <dbReference type="NCBI Taxonomy" id="34475"/>
    <lineage>
        <taxon>Eukaryota</taxon>
        <taxon>Fungi</taxon>
        <taxon>Dikarya</taxon>
        <taxon>Basidiomycota</taxon>
        <taxon>Agaricomycotina</taxon>
        <taxon>Agaricomycetes</taxon>
        <taxon>Polyporales</taxon>
        <taxon>Rhodofomes</taxon>
    </lineage>
</organism>
<evidence type="ECO:0000256" key="6">
    <source>
        <dbReference type="SAM" id="Phobius"/>
    </source>
</evidence>
<feature type="transmembrane region" description="Helical" evidence="6">
    <location>
        <begin position="181"/>
        <end position="199"/>
    </location>
</feature>
<comment type="caution">
    <text evidence="8">The sequence shown here is derived from an EMBL/GenBank/DDBJ whole genome shotgun (WGS) entry which is preliminary data.</text>
</comment>
<feature type="transmembrane region" description="Helical" evidence="6">
    <location>
        <begin position="46"/>
        <end position="63"/>
    </location>
</feature>
<evidence type="ECO:0000256" key="4">
    <source>
        <dbReference type="ARBA" id="ARBA00023136"/>
    </source>
</evidence>
<feature type="transmembrane region" description="Helical" evidence="6">
    <location>
        <begin position="119"/>
        <end position="138"/>
    </location>
</feature>
<dbReference type="PANTHER" id="PTHR33048:SF19">
    <property type="entry name" value="MEMBRANE PROTEIN PTH11-LIKE, PUTATIVE (AFU_ORTHOLOGUE AFUA_1G14080)-RELATED"/>
    <property type="match status" value="1"/>
</dbReference>
<feature type="transmembrane region" description="Helical" evidence="6">
    <location>
        <begin position="150"/>
        <end position="169"/>
    </location>
</feature>
<sequence>MSSEAATLELLNRIRVTNFVLPILSICLTIFRLWERGSNRRLWWDDAWAAFTMVGVLIVMVMFELFLQEHIENPNKYPQHLKIAIYYLCAEGFYVVVWSSRMTILFTIMRVATMRKFRLLLRGVAIVFAMIFVILFAQCELGDDVAVAQITTDIIADAFLIIAPVRLVWGVKLSWTQKMRIIAIFSSSFITTAVSLYHASTVLRGGGLPEALGAVIEPSVTLIVANLNVVVAFIFRFGAEDRQATAASRGTRDIVTIGSGDPRSKRNRYGGNMMGAISVTTEWEHDGLPPPTTIMLDHLDGDSITKKASGDVADESLDSVQKVVSWHAGSD</sequence>
<keyword evidence="3 6" id="KW-1133">Transmembrane helix</keyword>
<dbReference type="Pfam" id="PF20684">
    <property type="entry name" value="Fung_rhodopsin"/>
    <property type="match status" value="1"/>
</dbReference>
<dbReference type="EMBL" id="SEKV01000398">
    <property type="protein sequence ID" value="TFY57844.1"/>
    <property type="molecule type" value="Genomic_DNA"/>
</dbReference>
<gene>
    <name evidence="8" type="ORF">EVJ58_g6778</name>
</gene>
<reference evidence="8 9" key="1">
    <citation type="submission" date="2019-01" db="EMBL/GenBank/DDBJ databases">
        <title>Genome sequencing of the rare red list fungi Fomitopsis rosea.</title>
        <authorList>
            <person name="Buettner E."/>
            <person name="Kellner H."/>
        </authorList>
    </citation>
    <scope>NUCLEOTIDE SEQUENCE [LARGE SCALE GENOMIC DNA]</scope>
    <source>
        <strain evidence="8 9">DSM 105464</strain>
    </source>
</reference>
<dbReference type="PANTHER" id="PTHR33048">
    <property type="entry name" value="PTH11-LIKE INTEGRAL MEMBRANE PROTEIN (AFU_ORTHOLOGUE AFUA_5G11245)"/>
    <property type="match status" value="1"/>
</dbReference>
<feature type="transmembrane region" description="Helical" evidence="6">
    <location>
        <begin position="16"/>
        <end position="34"/>
    </location>
</feature>
<accession>A0A4Y9Y5R3</accession>
<feature type="transmembrane region" description="Helical" evidence="6">
    <location>
        <begin position="83"/>
        <end position="107"/>
    </location>
</feature>
<evidence type="ECO:0000256" key="2">
    <source>
        <dbReference type="ARBA" id="ARBA00022692"/>
    </source>
</evidence>